<comment type="similarity">
    <text evidence="2 10">Belongs to the pyrroline-5-carboxylate reductase family.</text>
</comment>
<dbReference type="AlphaFoldDB" id="A0A3N1Y6N6"/>
<comment type="caution">
    <text evidence="15">The sequence shown here is derived from an EMBL/GenBank/DDBJ whole genome shotgun (WGS) entry which is preliminary data.</text>
</comment>
<keyword evidence="3 10" id="KW-0963">Cytoplasm</keyword>
<keyword evidence="6 10" id="KW-0521">NADP</keyword>
<feature type="domain" description="Pyrroline-5-carboxylate reductase dimerisation" evidence="14">
    <location>
        <begin position="164"/>
        <end position="268"/>
    </location>
</feature>
<dbReference type="UniPathway" id="UPA00098">
    <property type="reaction ID" value="UER00361"/>
</dbReference>
<evidence type="ECO:0000313" key="16">
    <source>
        <dbReference type="Proteomes" id="UP000276634"/>
    </source>
</evidence>
<comment type="subcellular location">
    <subcellularLocation>
        <location evidence="10">Cytoplasm</location>
    </subcellularLocation>
</comment>
<dbReference type="PIRSF" id="PIRSF000193">
    <property type="entry name" value="Pyrrol-5-carb_rd"/>
    <property type="match status" value="1"/>
</dbReference>
<dbReference type="GO" id="GO:0004735">
    <property type="term" value="F:pyrroline-5-carboxylate reductase activity"/>
    <property type="evidence" value="ECO:0007669"/>
    <property type="project" value="UniProtKB-UniRule"/>
</dbReference>
<dbReference type="Proteomes" id="UP000276634">
    <property type="component" value="Unassembled WGS sequence"/>
</dbReference>
<evidence type="ECO:0000256" key="8">
    <source>
        <dbReference type="ARBA" id="ARBA00050547"/>
    </source>
</evidence>
<dbReference type="GO" id="GO:0005737">
    <property type="term" value="C:cytoplasm"/>
    <property type="evidence" value="ECO:0007669"/>
    <property type="project" value="UniProtKB-SubCell"/>
</dbReference>
<dbReference type="EMBL" id="RJVI01000001">
    <property type="protein sequence ID" value="ROR34489.1"/>
    <property type="molecule type" value="Genomic_DNA"/>
</dbReference>
<reference evidence="15 16" key="1">
    <citation type="submission" date="2018-11" db="EMBL/GenBank/DDBJ databases">
        <title>Genomic Encyclopedia of Type Strains, Phase IV (KMG-IV): sequencing the most valuable type-strain genomes for metagenomic binning, comparative biology and taxonomic classification.</title>
        <authorList>
            <person name="Goeker M."/>
        </authorList>
    </citation>
    <scope>NUCLEOTIDE SEQUENCE [LARGE SCALE GENOMIC DNA]</scope>
    <source>
        <strain evidence="15 16">DSM 100275</strain>
    </source>
</reference>
<dbReference type="GO" id="GO:0055129">
    <property type="term" value="P:L-proline biosynthetic process"/>
    <property type="evidence" value="ECO:0007669"/>
    <property type="project" value="UniProtKB-UniRule"/>
</dbReference>
<evidence type="ECO:0000259" key="13">
    <source>
        <dbReference type="Pfam" id="PF03807"/>
    </source>
</evidence>
<keyword evidence="4 10" id="KW-0028">Amino-acid biosynthesis</keyword>
<evidence type="ECO:0000313" key="15">
    <source>
        <dbReference type="EMBL" id="ROR34489.1"/>
    </source>
</evidence>
<dbReference type="HAMAP" id="MF_01925">
    <property type="entry name" value="P5C_reductase"/>
    <property type="match status" value="1"/>
</dbReference>
<evidence type="ECO:0000256" key="6">
    <source>
        <dbReference type="ARBA" id="ARBA00022857"/>
    </source>
</evidence>
<dbReference type="EC" id="1.5.1.2" evidence="10 11"/>
<dbReference type="Pfam" id="PF14748">
    <property type="entry name" value="P5CR_dimer"/>
    <property type="match status" value="1"/>
</dbReference>
<comment type="catalytic activity">
    <reaction evidence="8 10">
        <text>L-proline + NAD(+) = (S)-1-pyrroline-5-carboxylate + NADH + 2 H(+)</text>
        <dbReference type="Rhea" id="RHEA:14105"/>
        <dbReference type="ChEBI" id="CHEBI:15378"/>
        <dbReference type="ChEBI" id="CHEBI:17388"/>
        <dbReference type="ChEBI" id="CHEBI:57540"/>
        <dbReference type="ChEBI" id="CHEBI:57945"/>
        <dbReference type="ChEBI" id="CHEBI:60039"/>
        <dbReference type="EC" id="1.5.1.2"/>
    </reaction>
</comment>
<dbReference type="FunFam" id="3.40.50.720:FF:000105">
    <property type="entry name" value="Pyrroline-5-carboxylate reductase"/>
    <property type="match status" value="1"/>
</dbReference>
<dbReference type="FunFam" id="1.10.3730.10:FF:000001">
    <property type="entry name" value="Pyrroline-5-carboxylate reductase"/>
    <property type="match status" value="1"/>
</dbReference>
<comment type="pathway">
    <text evidence="1 10">Amino-acid biosynthesis; L-proline biosynthesis; L-proline from L-glutamate 5-semialdehyde: step 1/1.</text>
</comment>
<comment type="function">
    <text evidence="10">Catalyzes the reduction of 1-pyrroline-5-carboxylate (PCA) to L-proline.</text>
</comment>
<evidence type="ECO:0000256" key="7">
    <source>
        <dbReference type="ARBA" id="ARBA00023002"/>
    </source>
</evidence>
<dbReference type="SUPFAM" id="SSF48179">
    <property type="entry name" value="6-phosphogluconate dehydrogenase C-terminal domain-like"/>
    <property type="match status" value="1"/>
</dbReference>
<evidence type="ECO:0000256" key="2">
    <source>
        <dbReference type="ARBA" id="ARBA00005525"/>
    </source>
</evidence>
<dbReference type="SUPFAM" id="SSF51735">
    <property type="entry name" value="NAD(P)-binding Rossmann-fold domains"/>
    <property type="match status" value="1"/>
</dbReference>
<evidence type="ECO:0000256" key="5">
    <source>
        <dbReference type="ARBA" id="ARBA00022650"/>
    </source>
</evidence>
<keyword evidence="7 10" id="KW-0560">Oxidoreductase</keyword>
<dbReference type="InterPro" id="IPR000304">
    <property type="entry name" value="Pyrroline-COOH_reductase"/>
</dbReference>
<evidence type="ECO:0000256" key="12">
    <source>
        <dbReference type="PIRSR" id="PIRSR000193-1"/>
    </source>
</evidence>
<evidence type="ECO:0000256" key="10">
    <source>
        <dbReference type="HAMAP-Rule" id="MF_01925"/>
    </source>
</evidence>
<proteinExistence type="inferred from homology"/>
<dbReference type="InterPro" id="IPR029036">
    <property type="entry name" value="P5CR_dimer"/>
</dbReference>
<gene>
    <name evidence="10" type="primary">proC</name>
    <name evidence="15" type="ORF">EDC57_0387</name>
</gene>
<organism evidence="15 16">
    <name type="scientific">Inmirania thermothiophila</name>
    <dbReference type="NCBI Taxonomy" id="1750597"/>
    <lineage>
        <taxon>Bacteria</taxon>
        <taxon>Pseudomonadati</taxon>
        <taxon>Pseudomonadota</taxon>
        <taxon>Gammaproteobacteria</taxon>
        <taxon>Chromatiales</taxon>
        <taxon>Ectothiorhodospiraceae</taxon>
        <taxon>Inmirania</taxon>
    </lineage>
</organism>
<dbReference type="Gene3D" id="3.40.50.720">
    <property type="entry name" value="NAD(P)-binding Rossmann-like Domain"/>
    <property type="match status" value="1"/>
</dbReference>
<dbReference type="InterPro" id="IPR028939">
    <property type="entry name" value="P5C_Rdtase_cat_N"/>
</dbReference>
<feature type="binding site" evidence="12">
    <location>
        <position position="57"/>
    </location>
    <ligand>
        <name>NADPH</name>
        <dbReference type="ChEBI" id="CHEBI:57783"/>
    </ligand>
</feature>
<evidence type="ECO:0000256" key="4">
    <source>
        <dbReference type="ARBA" id="ARBA00022605"/>
    </source>
</evidence>
<feature type="domain" description="Pyrroline-5-carboxylate reductase catalytic N-terminal" evidence="13">
    <location>
        <begin position="6"/>
        <end position="100"/>
    </location>
</feature>
<dbReference type="OrthoDB" id="9805754at2"/>
<evidence type="ECO:0000256" key="1">
    <source>
        <dbReference type="ARBA" id="ARBA00005205"/>
    </source>
</evidence>
<dbReference type="PANTHER" id="PTHR11645">
    <property type="entry name" value="PYRROLINE-5-CARBOXYLATE REDUCTASE"/>
    <property type="match status" value="1"/>
</dbReference>
<dbReference type="NCBIfam" id="TIGR00112">
    <property type="entry name" value="proC"/>
    <property type="match status" value="1"/>
</dbReference>
<sequence length="277" mass="28478">MEQPVLAFIGGGNMARSLVGGLVADGHPAARIRVADPSAEKRAALAADYGVAVHADNTEAAADAAVVVLAVKPQVLRAVAEGLAPVVQARRPLVISIAAGVREPDIRRWLGGEVPVVRTMPNTPALVQSGATALYANPLVSAAQREVAESVLRAVGVTLWVEEEALLDAVTALSGSGPAYFFLLMECLEAAGVRLGLTPEQARLLTLETAYGAAKMALASGEDPAVLRARVTSPGGTTEAALRVFAEAGLGEIVARAVTAARDRAEELGRILGGEGR</sequence>
<evidence type="ECO:0000259" key="14">
    <source>
        <dbReference type="Pfam" id="PF14748"/>
    </source>
</evidence>
<comment type="catalytic activity">
    <reaction evidence="9 10">
        <text>L-proline + NADP(+) = (S)-1-pyrroline-5-carboxylate + NADPH + 2 H(+)</text>
        <dbReference type="Rhea" id="RHEA:14109"/>
        <dbReference type="ChEBI" id="CHEBI:15378"/>
        <dbReference type="ChEBI" id="CHEBI:17388"/>
        <dbReference type="ChEBI" id="CHEBI:57783"/>
        <dbReference type="ChEBI" id="CHEBI:58349"/>
        <dbReference type="ChEBI" id="CHEBI:60039"/>
        <dbReference type="EC" id="1.5.1.2"/>
    </reaction>
</comment>
<feature type="binding site" evidence="12">
    <location>
        <begin position="70"/>
        <end position="73"/>
    </location>
    <ligand>
        <name>NADP(+)</name>
        <dbReference type="ChEBI" id="CHEBI:58349"/>
    </ligand>
</feature>
<dbReference type="Gene3D" id="1.10.3730.10">
    <property type="entry name" value="ProC C-terminal domain-like"/>
    <property type="match status" value="1"/>
</dbReference>
<protein>
    <recommendedName>
        <fullName evidence="10 11">Pyrroline-5-carboxylate reductase</fullName>
        <shortName evidence="10">P5C reductase</shortName>
        <shortName evidence="10">P5CR</shortName>
        <ecNumber evidence="10 11">1.5.1.2</ecNumber>
    </recommendedName>
    <alternativeName>
        <fullName evidence="10">PCA reductase</fullName>
    </alternativeName>
</protein>
<keyword evidence="16" id="KW-1185">Reference proteome</keyword>
<name>A0A3N1Y6N6_9GAMM</name>
<dbReference type="RefSeq" id="WP_123399710.1">
    <property type="nucleotide sequence ID" value="NZ_RJVI01000001.1"/>
</dbReference>
<dbReference type="InterPro" id="IPR008927">
    <property type="entry name" value="6-PGluconate_DH-like_C_sf"/>
</dbReference>
<dbReference type="Pfam" id="PF03807">
    <property type="entry name" value="F420_oxidored"/>
    <property type="match status" value="1"/>
</dbReference>
<dbReference type="InterPro" id="IPR036291">
    <property type="entry name" value="NAD(P)-bd_dom_sf"/>
</dbReference>
<evidence type="ECO:0000256" key="11">
    <source>
        <dbReference type="NCBIfam" id="TIGR00112"/>
    </source>
</evidence>
<dbReference type="PANTHER" id="PTHR11645:SF0">
    <property type="entry name" value="PYRROLINE-5-CARBOXYLATE REDUCTASE 3"/>
    <property type="match status" value="1"/>
</dbReference>
<evidence type="ECO:0000256" key="9">
    <source>
        <dbReference type="ARBA" id="ARBA00052690"/>
    </source>
</evidence>
<evidence type="ECO:0000256" key="3">
    <source>
        <dbReference type="ARBA" id="ARBA00022490"/>
    </source>
</evidence>
<keyword evidence="5 10" id="KW-0641">Proline biosynthesis</keyword>
<accession>A0A3N1Y6N6</accession>
<feature type="binding site" evidence="12">
    <location>
        <begin position="9"/>
        <end position="14"/>
    </location>
    <ligand>
        <name>NADP(+)</name>
        <dbReference type="ChEBI" id="CHEBI:58349"/>
    </ligand>
</feature>